<dbReference type="Gene3D" id="6.10.140.2220">
    <property type="match status" value="1"/>
</dbReference>
<name>A0A6I9VWI4_BACDO</name>
<dbReference type="Pfam" id="PF01753">
    <property type="entry name" value="zf-MYND"/>
    <property type="match status" value="1"/>
</dbReference>
<evidence type="ECO:0000256" key="2">
    <source>
        <dbReference type="ARBA" id="ARBA00022771"/>
    </source>
</evidence>
<evidence type="ECO:0000313" key="8">
    <source>
        <dbReference type="Proteomes" id="UP001652620"/>
    </source>
</evidence>
<feature type="compositionally biased region" description="Low complexity" evidence="5">
    <location>
        <begin position="429"/>
        <end position="443"/>
    </location>
</feature>
<evidence type="ECO:0000256" key="4">
    <source>
        <dbReference type="PROSITE-ProRule" id="PRU00134"/>
    </source>
</evidence>
<dbReference type="InterPro" id="IPR035437">
    <property type="entry name" value="SNase_OB-fold_sf"/>
</dbReference>
<keyword evidence="3" id="KW-0862">Zinc</keyword>
<feature type="domain" description="Tudor" evidence="6">
    <location>
        <begin position="564"/>
        <end position="621"/>
    </location>
</feature>
<evidence type="ECO:0000313" key="9">
    <source>
        <dbReference type="RefSeq" id="XP_011208624.2"/>
    </source>
</evidence>
<dbReference type="PANTHER" id="PTHR16442">
    <property type="entry name" value="RING FINGER PROTEIN 17"/>
    <property type="match status" value="1"/>
</dbReference>
<dbReference type="InterPro" id="IPR002999">
    <property type="entry name" value="Tudor"/>
</dbReference>
<keyword evidence="2 4" id="KW-0863">Zinc-finger</keyword>
<dbReference type="SUPFAM" id="SSF144232">
    <property type="entry name" value="HIT/MYND zinc finger-like"/>
    <property type="match status" value="1"/>
</dbReference>
<dbReference type="AlphaFoldDB" id="A0A6I9VWI4"/>
<dbReference type="PROSITE" id="PS50865">
    <property type="entry name" value="ZF_MYND_2"/>
    <property type="match status" value="1"/>
</dbReference>
<evidence type="ECO:0000259" key="6">
    <source>
        <dbReference type="PROSITE" id="PS50304"/>
    </source>
</evidence>
<feature type="compositionally biased region" description="Polar residues" evidence="5">
    <location>
        <begin position="200"/>
        <end position="212"/>
    </location>
</feature>
<dbReference type="FunCoup" id="A0A6I9VWI4">
    <property type="interactions" value="37"/>
</dbReference>
<accession>A0A6I9VWI4</accession>
<feature type="domain" description="MYND-type" evidence="7">
    <location>
        <begin position="98"/>
        <end position="133"/>
    </location>
</feature>
<feature type="compositionally biased region" description="Basic and acidic residues" evidence="5">
    <location>
        <begin position="485"/>
        <end position="496"/>
    </location>
</feature>
<evidence type="ECO:0000256" key="1">
    <source>
        <dbReference type="ARBA" id="ARBA00022723"/>
    </source>
</evidence>
<dbReference type="RefSeq" id="XP_011208624.2">
    <property type="nucleotide sequence ID" value="XM_011210322.4"/>
</dbReference>
<feature type="region of interest" description="Disordered" evidence="5">
    <location>
        <begin position="429"/>
        <end position="496"/>
    </location>
</feature>
<dbReference type="Gene3D" id="2.30.30.140">
    <property type="match status" value="2"/>
</dbReference>
<reference evidence="8" key="1">
    <citation type="submission" date="2025-05" db="UniProtKB">
        <authorList>
            <consortium name="RefSeq"/>
        </authorList>
    </citation>
    <scope>NUCLEOTIDE SEQUENCE [LARGE SCALE GENOMIC DNA]</scope>
</reference>
<dbReference type="PROSITE" id="PS50304">
    <property type="entry name" value="TUDOR"/>
    <property type="match status" value="1"/>
</dbReference>
<keyword evidence="1" id="KW-0479">Metal-binding</keyword>
<dbReference type="InParanoid" id="A0A6I9VWI4"/>
<gene>
    <name evidence="9" type="primary">LOC105229848</name>
</gene>
<organism evidence="8 9">
    <name type="scientific">Bactrocera dorsalis</name>
    <name type="common">Oriental fruit fly</name>
    <name type="synonym">Dacus dorsalis</name>
    <dbReference type="NCBI Taxonomy" id="27457"/>
    <lineage>
        <taxon>Eukaryota</taxon>
        <taxon>Metazoa</taxon>
        <taxon>Ecdysozoa</taxon>
        <taxon>Arthropoda</taxon>
        <taxon>Hexapoda</taxon>
        <taxon>Insecta</taxon>
        <taxon>Pterygota</taxon>
        <taxon>Neoptera</taxon>
        <taxon>Endopterygota</taxon>
        <taxon>Diptera</taxon>
        <taxon>Brachycera</taxon>
        <taxon>Muscomorpha</taxon>
        <taxon>Tephritoidea</taxon>
        <taxon>Tephritidae</taxon>
        <taxon>Bactrocera</taxon>
        <taxon>Bactrocera</taxon>
    </lineage>
</organism>
<keyword evidence="8" id="KW-1185">Reference proteome</keyword>
<dbReference type="SMART" id="SM00333">
    <property type="entry name" value="TUDOR"/>
    <property type="match status" value="2"/>
</dbReference>
<feature type="region of interest" description="Disordered" evidence="5">
    <location>
        <begin position="173"/>
        <end position="223"/>
    </location>
</feature>
<dbReference type="GeneID" id="105229848"/>
<dbReference type="PANTHER" id="PTHR16442:SF1">
    <property type="entry name" value="RING FINGER PROTEIN 17"/>
    <property type="match status" value="1"/>
</dbReference>
<dbReference type="Proteomes" id="UP001652620">
    <property type="component" value="Chromosome 2"/>
</dbReference>
<evidence type="ECO:0000256" key="5">
    <source>
        <dbReference type="SAM" id="MobiDB-lite"/>
    </source>
</evidence>
<dbReference type="Gene3D" id="2.40.50.90">
    <property type="match status" value="1"/>
</dbReference>
<dbReference type="Pfam" id="PF00567">
    <property type="entry name" value="TUDOR"/>
    <property type="match status" value="2"/>
</dbReference>
<dbReference type="CDD" id="cd20379">
    <property type="entry name" value="Tudor_dTUD-like"/>
    <property type="match status" value="1"/>
</dbReference>
<protein>
    <submittedName>
        <fullName evidence="9">Uncharacterized protein LOC105229848</fullName>
    </submittedName>
</protein>
<proteinExistence type="predicted"/>
<dbReference type="OrthoDB" id="5282002at2759"/>
<feature type="compositionally biased region" description="Low complexity" evidence="5">
    <location>
        <begin position="173"/>
        <end position="190"/>
    </location>
</feature>
<reference evidence="9" key="2">
    <citation type="submission" date="2025-08" db="UniProtKB">
        <authorList>
            <consortium name="RefSeq"/>
        </authorList>
    </citation>
    <scope>IDENTIFICATION</scope>
    <source>
        <tissue evidence="9">Adult</tissue>
    </source>
</reference>
<evidence type="ECO:0000256" key="3">
    <source>
        <dbReference type="ARBA" id="ARBA00022833"/>
    </source>
</evidence>
<evidence type="ECO:0000259" key="7">
    <source>
        <dbReference type="PROSITE" id="PS50865"/>
    </source>
</evidence>
<dbReference type="SUPFAM" id="SSF63748">
    <property type="entry name" value="Tudor/PWWP/MBT"/>
    <property type="match status" value="2"/>
</dbReference>
<dbReference type="GO" id="GO:0008270">
    <property type="term" value="F:zinc ion binding"/>
    <property type="evidence" value="ECO:0007669"/>
    <property type="project" value="UniProtKB-KW"/>
</dbReference>
<dbReference type="InterPro" id="IPR002893">
    <property type="entry name" value="Znf_MYND"/>
</dbReference>
<dbReference type="GO" id="GO:0005737">
    <property type="term" value="C:cytoplasm"/>
    <property type="evidence" value="ECO:0007669"/>
    <property type="project" value="UniProtKB-ARBA"/>
</dbReference>
<feature type="compositionally biased region" description="Polar residues" evidence="5">
    <location>
        <begin position="467"/>
        <end position="484"/>
    </location>
</feature>
<dbReference type="KEGG" id="bdr:105229848"/>
<sequence length="685" mass="77568">MHDKAESITIHLCRANYLQKFVWFRESIAYSSYFNCLHMDYKAKRNKRAQINAASDKSPKAAGQNNYQHNGFKQDMNISPKQNTVNHSAGTTFQTGECIACRKTSICVCERCGDFYCSPDCQKKDWQSHRYICFPMPKLVQPTSVLSTDAVYPANAPLLTVNQISHANPTNNIQRTQQQAQNSRNNSQQNHSLMGHPPISDTNGQHQQTNIKVPQKANNKDAKQAIKTTTATVPTVDLPKPNSHVTLTGFRTPNRCYVRAVNPSVDDDSMLNARKIDVYGKVAKPLGAMPKLHSYAIAPYNGVMHRVEVLFVRNPANIRVLFIDRGVIANRNLRDLREISDEIISLKQYTCLIQLRNVSNYVLSEKMTKHFARYEDQDFKIKYDRVENGVELLHWQNEKSLNDEVEQFCKESGAEVWSDAIRGRQNAANKNTNANANNAKQQNSVGDSQNVDEPHDDQFYALEPGSSAGNSHVSVQQKQPQEHNNGIKEEKKKESVVEVEHPTMRAPFEINYFKVDCAPFKAVVLDVSCLEIGYLGCIAQDDLECLQIVHKQLESITVPDKPYKPQLEEYCIAKFEGMWYRAQVIDIPNDSEYTVMYIDFTNEATLTSADIRHFPASVTGACKTSLCLIDGLPTDLSAELIRFLNEEIQLQTVITIDRVKNIDEQVVVVECKSLLDKIRKNNLLT</sequence>